<dbReference type="InterPro" id="IPR003594">
    <property type="entry name" value="HATPase_dom"/>
</dbReference>
<dbReference type="Gene3D" id="3.30.450.20">
    <property type="entry name" value="PAS domain"/>
    <property type="match status" value="5"/>
</dbReference>
<dbReference type="EMBL" id="FORM01000002">
    <property type="protein sequence ID" value="SFI76222.1"/>
    <property type="molecule type" value="Genomic_DNA"/>
</dbReference>
<evidence type="ECO:0000259" key="9">
    <source>
        <dbReference type="PROSITE" id="PS50113"/>
    </source>
</evidence>
<dbReference type="Pfam" id="PF13426">
    <property type="entry name" value="PAS_9"/>
    <property type="match status" value="1"/>
</dbReference>
<dbReference type="Gene3D" id="2.10.70.100">
    <property type="match status" value="1"/>
</dbReference>
<dbReference type="SUPFAM" id="SSF55785">
    <property type="entry name" value="PYP-like sensor domain (PAS domain)"/>
    <property type="match status" value="5"/>
</dbReference>
<evidence type="ECO:0000256" key="2">
    <source>
        <dbReference type="ARBA" id="ARBA00012438"/>
    </source>
</evidence>
<dbReference type="CDD" id="cd00082">
    <property type="entry name" value="HisKA"/>
    <property type="match status" value="1"/>
</dbReference>
<feature type="domain" description="PAC" evidence="9">
    <location>
        <begin position="84"/>
        <end position="134"/>
    </location>
</feature>
<dbReference type="PROSITE" id="PS50113">
    <property type="entry name" value="PAC"/>
    <property type="match status" value="3"/>
</dbReference>
<evidence type="ECO:0000313" key="11">
    <source>
        <dbReference type="Proteomes" id="UP000199559"/>
    </source>
</evidence>
<dbReference type="InterPro" id="IPR004358">
    <property type="entry name" value="Sig_transdc_His_kin-like_C"/>
</dbReference>
<dbReference type="SUPFAM" id="SSF55874">
    <property type="entry name" value="ATPase domain of HSP90 chaperone/DNA topoisomerase II/histidine kinase"/>
    <property type="match status" value="1"/>
</dbReference>
<dbReference type="EC" id="2.7.13.3" evidence="2"/>
<reference evidence="11" key="1">
    <citation type="submission" date="2016-10" db="EMBL/GenBank/DDBJ databases">
        <authorList>
            <person name="Varghese N."/>
            <person name="Submissions S."/>
        </authorList>
    </citation>
    <scope>NUCLEOTIDE SEQUENCE [LARGE SCALE GENOMIC DNA]</scope>
    <source>
        <strain evidence="11">DSM 28881</strain>
    </source>
</reference>
<comment type="catalytic activity">
    <reaction evidence="1">
        <text>ATP + protein L-histidine = ADP + protein N-phospho-L-histidine.</text>
        <dbReference type="EC" id="2.7.13.3"/>
    </reaction>
</comment>
<gene>
    <name evidence="10" type="ORF">SAMN05443431_102127</name>
</gene>
<feature type="domain" description="PAS" evidence="8">
    <location>
        <begin position="7"/>
        <end position="60"/>
    </location>
</feature>
<dbReference type="Pfam" id="PF08447">
    <property type="entry name" value="PAS_3"/>
    <property type="match status" value="2"/>
</dbReference>
<dbReference type="SUPFAM" id="SSF47384">
    <property type="entry name" value="Homodimeric domain of signal transducing histidine kinase"/>
    <property type="match status" value="1"/>
</dbReference>
<dbReference type="PANTHER" id="PTHR43304:SF1">
    <property type="entry name" value="PAC DOMAIN-CONTAINING PROTEIN"/>
    <property type="match status" value="1"/>
</dbReference>
<dbReference type="GO" id="GO:0000155">
    <property type="term" value="F:phosphorelay sensor kinase activity"/>
    <property type="evidence" value="ECO:0007669"/>
    <property type="project" value="InterPro"/>
</dbReference>
<evidence type="ECO:0000313" key="10">
    <source>
        <dbReference type="EMBL" id="SFI76222.1"/>
    </source>
</evidence>
<dbReference type="SMART" id="SM00086">
    <property type="entry name" value="PAC"/>
    <property type="match status" value="4"/>
</dbReference>
<name>A0A1I3KUQ2_9FLAO</name>
<dbReference type="STRING" id="1144750.SAMN05443431_102127"/>
<feature type="domain" description="Histidine kinase" evidence="7">
    <location>
        <begin position="704"/>
        <end position="920"/>
    </location>
</feature>
<dbReference type="SMART" id="SM00091">
    <property type="entry name" value="PAS"/>
    <property type="match status" value="4"/>
</dbReference>
<protein>
    <recommendedName>
        <fullName evidence="2">histidine kinase</fullName>
        <ecNumber evidence="2">2.7.13.3</ecNumber>
    </recommendedName>
</protein>
<feature type="coiled-coil region" evidence="6">
    <location>
        <begin position="501"/>
        <end position="528"/>
    </location>
</feature>
<dbReference type="SMART" id="SM00388">
    <property type="entry name" value="HisKA"/>
    <property type="match status" value="1"/>
</dbReference>
<keyword evidence="6" id="KW-0175">Coiled coil</keyword>
<evidence type="ECO:0000256" key="3">
    <source>
        <dbReference type="ARBA" id="ARBA00022553"/>
    </source>
</evidence>
<feature type="domain" description="PAS" evidence="8">
    <location>
        <begin position="383"/>
        <end position="455"/>
    </location>
</feature>
<evidence type="ECO:0000256" key="6">
    <source>
        <dbReference type="SAM" id="Coils"/>
    </source>
</evidence>
<evidence type="ECO:0000256" key="4">
    <source>
        <dbReference type="ARBA" id="ARBA00022679"/>
    </source>
</evidence>
<dbReference type="InterPro" id="IPR013655">
    <property type="entry name" value="PAS_fold_3"/>
</dbReference>
<keyword evidence="3" id="KW-0597">Phosphoprotein</keyword>
<dbReference type="SMART" id="SM00387">
    <property type="entry name" value="HATPase_c"/>
    <property type="match status" value="1"/>
</dbReference>
<organism evidence="10 11">
    <name type="scientific">Olleya namhaensis</name>
    <dbReference type="NCBI Taxonomy" id="1144750"/>
    <lineage>
        <taxon>Bacteria</taxon>
        <taxon>Pseudomonadati</taxon>
        <taxon>Bacteroidota</taxon>
        <taxon>Flavobacteriia</taxon>
        <taxon>Flavobacteriales</taxon>
        <taxon>Flavobacteriaceae</taxon>
    </lineage>
</organism>
<dbReference type="InterPro" id="IPR036890">
    <property type="entry name" value="HATPase_C_sf"/>
</dbReference>
<dbReference type="Pfam" id="PF02518">
    <property type="entry name" value="HATPase_c"/>
    <property type="match status" value="1"/>
</dbReference>
<dbReference type="FunFam" id="3.30.565.10:FF:000006">
    <property type="entry name" value="Sensor histidine kinase WalK"/>
    <property type="match status" value="1"/>
</dbReference>
<dbReference type="InterPro" id="IPR036097">
    <property type="entry name" value="HisK_dim/P_sf"/>
</dbReference>
<sequence length="924" mass="105969">MSSQLKDNILFKSIFQSSVEGILVIDDAGVIVKANPASQLMFGYNKDELIQKRLEILIPNKFKSNHKSHRIQFSKTPTSRRMGQNLDLWGLKKDGSEFPLEISLSPANIENQQIVIAFIIDITERIAAKQALLTSESRMTEAQRLAHVGNWSWNIQTNERSWSDEFYRILGLIPGDKKLNSESVRHFIHPEDRSSTIQAINNAIKNKTPYKHKHRIIRPNGTIRHLLTKGKVLYDTIGKPKELYGTIQDITRHKENELKLKNSKDKTQAILEALPDVMILYDKHGNHLEVHSPENYQLVAPYHDYIGHNIDKILPKKVCKKIRQGFADCEKTKKNQIVEYSLNIMGKLIHFESRIVKTETNNFLCIIRDITESDNAEKKILENEQRLRLTLEAGEFGSWHWDLLSDKIVRDTYQNALFGMNTEEYTTTYQDFLSNIYPEDRDKVQATITKAIKNTSNYTIQYRITHPDLSVHWLHEKGKVFKNSNGTPERVIGVTNSITKQKLAEEKLKESEEKLRNYTIALETKVTERTKELTSVVQKLVAANLSLEDQILITEEAENIALNSKQVLANITKNFPKGFVVVVDIDLKIIFIDGEEIEALGFTSLAHTNATIYDGIGITEVTRDILIKEIKKTFKGEHCSFEINIQDRSYLVNTTPLLNNENQIEQILLVNNNITQQKQIELDILKTLTKERELSELKSRFISMASHEFRTPLSAILSSAILIEKQNEPGKEDKRIKYVSKIRSNVKNLVVILNDFLSLGKLQEGKVIAHPEAFNLIAFTETLIEEFEDLKKVGQTINLQCKLTSIKVFLDVKLLKHIIYNLVSNAIKYSEEHQDININITIKNQLVCIEIKDKGIGIPTEDQNNMFQRFYRANNASNIQGTGLGLNIVKQYTELMDGTINFKSKINEGSIFYIEFPLNQKQNE</sequence>
<dbReference type="PRINTS" id="PR00344">
    <property type="entry name" value="BCTRLSENSOR"/>
</dbReference>
<dbReference type="InterPro" id="IPR003661">
    <property type="entry name" value="HisK_dim/P_dom"/>
</dbReference>
<proteinExistence type="predicted"/>
<feature type="domain" description="PAS" evidence="8">
    <location>
        <begin position="162"/>
        <end position="207"/>
    </location>
</feature>
<dbReference type="InterPro" id="IPR035965">
    <property type="entry name" value="PAS-like_dom_sf"/>
</dbReference>
<keyword evidence="5" id="KW-0418">Kinase</keyword>
<evidence type="ECO:0000259" key="8">
    <source>
        <dbReference type="PROSITE" id="PS50112"/>
    </source>
</evidence>
<dbReference type="RefSeq" id="WP_090837608.1">
    <property type="nucleotide sequence ID" value="NZ_FORM01000002.1"/>
</dbReference>
<dbReference type="PANTHER" id="PTHR43304">
    <property type="entry name" value="PHYTOCHROME-LIKE PROTEIN CPH1"/>
    <property type="match status" value="1"/>
</dbReference>
<dbReference type="CDD" id="cd00075">
    <property type="entry name" value="HATPase"/>
    <property type="match status" value="1"/>
</dbReference>
<dbReference type="InterPro" id="IPR052162">
    <property type="entry name" value="Sensor_kinase/Photoreceptor"/>
</dbReference>
<feature type="domain" description="PAC" evidence="9">
    <location>
        <begin position="210"/>
        <end position="262"/>
    </location>
</feature>
<dbReference type="Gene3D" id="3.30.565.10">
    <property type="entry name" value="Histidine kinase-like ATPase, C-terminal domain"/>
    <property type="match status" value="1"/>
</dbReference>
<dbReference type="InterPro" id="IPR001610">
    <property type="entry name" value="PAC"/>
</dbReference>
<dbReference type="InterPro" id="IPR000014">
    <property type="entry name" value="PAS"/>
</dbReference>
<dbReference type="Proteomes" id="UP000199559">
    <property type="component" value="Unassembled WGS sequence"/>
</dbReference>
<evidence type="ECO:0000256" key="5">
    <source>
        <dbReference type="ARBA" id="ARBA00022777"/>
    </source>
</evidence>
<dbReference type="NCBIfam" id="TIGR00229">
    <property type="entry name" value="sensory_box"/>
    <property type="match status" value="2"/>
</dbReference>
<evidence type="ECO:0000256" key="1">
    <source>
        <dbReference type="ARBA" id="ARBA00000085"/>
    </source>
</evidence>
<dbReference type="AlphaFoldDB" id="A0A1I3KUQ2"/>
<dbReference type="Gene3D" id="1.10.287.130">
    <property type="match status" value="1"/>
</dbReference>
<accession>A0A1I3KUQ2</accession>
<keyword evidence="11" id="KW-1185">Reference proteome</keyword>
<keyword evidence="4" id="KW-0808">Transferase</keyword>
<dbReference type="PROSITE" id="PS50112">
    <property type="entry name" value="PAS"/>
    <property type="match status" value="3"/>
</dbReference>
<dbReference type="Pfam" id="PF00512">
    <property type="entry name" value="HisKA"/>
    <property type="match status" value="1"/>
</dbReference>
<dbReference type="InterPro" id="IPR005467">
    <property type="entry name" value="His_kinase_dom"/>
</dbReference>
<dbReference type="InterPro" id="IPR000700">
    <property type="entry name" value="PAS-assoc_C"/>
</dbReference>
<dbReference type="PROSITE" id="PS50109">
    <property type="entry name" value="HIS_KIN"/>
    <property type="match status" value="1"/>
</dbReference>
<dbReference type="CDD" id="cd00130">
    <property type="entry name" value="PAS"/>
    <property type="match status" value="3"/>
</dbReference>
<feature type="domain" description="PAC" evidence="9">
    <location>
        <begin position="458"/>
        <end position="510"/>
    </location>
</feature>
<evidence type="ECO:0000259" key="7">
    <source>
        <dbReference type="PROSITE" id="PS50109"/>
    </source>
</evidence>